<feature type="non-terminal residue" evidence="6">
    <location>
        <position position="66"/>
    </location>
</feature>
<evidence type="ECO:0000256" key="4">
    <source>
        <dbReference type="ARBA" id="ARBA00023180"/>
    </source>
</evidence>
<name>A0A401T949_CHIPU</name>
<dbReference type="AlphaFoldDB" id="A0A401T949"/>
<keyword evidence="7" id="KW-1185">Reference proteome</keyword>
<dbReference type="Pfam" id="PF00052">
    <property type="entry name" value="Laminin_B"/>
    <property type="match status" value="1"/>
</dbReference>
<keyword evidence="3" id="KW-1015">Disulfide bond</keyword>
<keyword evidence="2" id="KW-0677">Repeat</keyword>
<evidence type="ECO:0000256" key="1">
    <source>
        <dbReference type="ARBA" id="ARBA00022729"/>
    </source>
</evidence>
<comment type="caution">
    <text evidence="6">The sequence shown here is derived from an EMBL/GenBank/DDBJ whole genome shotgun (WGS) entry which is preliminary data.</text>
</comment>
<evidence type="ECO:0000313" key="6">
    <source>
        <dbReference type="EMBL" id="GCC39193.1"/>
    </source>
</evidence>
<gene>
    <name evidence="6" type="ORF">chiPu_0023128</name>
</gene>
<sequence length="66" mass="7164">MIILEGSGIHVSASVSPPVPNETLPWEWAVNFTLHEVQAGIQSETVSSFQFQQLLSNLTALKLGTN</sequence>
<reference evidence="6 7" key="1">
    <citation type="journal article" date="2018" name="Nat. Ecol. Evol.">
        <title>Shark genomes provide insights into elasmobranch evolution and the origin of vertebrates.</title>
        <authorList>
            <person name="Hara Y"/>
            <person name="Yamaguchi K"/>
            <person name="Onimaru K"/>
            <person name="Kadota M"/>
            <person name="Koyanagi M"/>
            <person name="Keeley SD"/>
            <person name="Tatsumi K"/>
            <person name="Tanaka K"/>
            <person name="Motone F"/>
            <person name="Kageyama Y"/>
            <person name="Nozu R"/>
            <person name="Adachi N"/>
            <person name="Nishimura O"/>
            <person name="Nakagawa R"/>
            <person name="Tanegashima C"/>
            <person name="Kiyatake I"/>
            <person name="Matsumoto R"/>
            <person name="Murakumo K"/>
            <person name="Nishida K"/>
            <person name="Terakita A"/>
            <person name="Kuratani S"/>
            <person name="Sato K"/>
            <person name="Hyodo S Kuraku.S."/>
        </authorList>
    </citation>
    <scope>NUCLEOTIDE SEQUENCE [LARGE SCALE GENOMIC DNA]</scope>
</reference>
<proteinExistence type="predicted"/>
<protein>
    <recommendedName>
        <fullName evidence="5">Laminin IV type A domain-containing protein</fullName>
    </recommendedName>
</protein>
<evidence type="ECO:0000256" key="3">
    <source>
        <dbReference type="ARBA" id="ARBA00023157"/>
    </source>
</evidence>
<dbReference type="InterPro" id="IPR000034">
    <property type="entry name" value="Laminin_IV"/>
</dbReference>
<dbReference type="EMBL" id="BEZZ01015777">
    <property type="protein sequence ID" value="GCC39193.1"/>
    <property type="molecule type" value="Genomic_DNA"/>
</dbReference>
<feature type="domain" description="Laminin IV type A" evidence="5">
    <location>
        <begin position="1"/>
        <end position="63"/>
    </location>
</feature>
<organism evidence="6 7">
    <name type="scientific">Chiloscyllium punctatum</name>
    <name type="common">Brownbanded bambooshark</name>
    <name type="synonym">Hemiscyllium punctatum</name>
    <dbReference type="NCBI Taxonomy" id="137246"/>
    <lineage>
        <taxon>Eukaryota</taxon>
        <taxon>Metazoa</taxon>
        <taxon>Chordata</taxon>
        <taxon>Craniata</taxon>
        <taxon>Vertebrata</taxon>
        <taxon>Chondrichthyes</taxon>
        <taxon>Elasmobranchii</taxon>
        <taxon>Galeomorphii</taxon>
        <taxon>Galeoidea</taxon>
        <taxon>Orectolobiformes</taxon>
        <taxon>Hemiscylliidae</taxon>
        <taxon>Chiloscyllium</taxon>
    </lineage>
</organism>
<keyword evidence="1" id="KW-0732">Signal</keyword>
<dbReference type="Proteomes" id="UP000287033">
    <property type="component" value="Unassembled WGS sequence"/>
</dbReference>
<evidence type="ECO:0000256" key="2">
    <source>
        <dbReference type="ARBA" id="ARBA00022737"/>
    </source>
</evidence>
<keyword evidence="4" id="KW-0325">Glycoprotein</keyword>
<accession>A0A401T949</accession>
<evidence type="ECO:0000313" key="7">
    <source>
        <dbReference type="Proteomes" id="UP000287033"/>
    </source>
</evidence>
<evidence type="ECO:0000259" key="5">
    <source>
        <dbReference type="Pfam" id="PF00052"/>
    </source>
</evidence>